<dbReference type="EMBL" id="JACIHI010000001">
    <property type="protein sequence ID" value="MBB4436860.1"/>
    <property type="molecule type" value="Genomic_DNA"/>
</dbReference>
<name>A0A7W6UEV9_9HYPH</name>
<dbReference type="Proteomes" id="UP000533724">
    <property type="component" value="Unassembled WGS sequence"/>
</dbReference>
<proteinExistence type="predicted"/>
<comment type="caution">
    <text evidence="1">The sequence shown here is derived from an EMBL/GenBank/DDBJ whole genome shotgun (WGS) entry which is preliminary data.</text>
</comment>
<organism evidence="1 2">
    <name type="scientific">Rhizobium esperanzae</name>
    <dbReference type="NCBI Taxonomy" id="1967781"/>
    <lineage>
        <taxon>Bacteria</taxon>
        <taxon>Pseudomonadati</taxon>
        <taxon>Pseudomonadota</taxon>
        <taxon>Alphaproteobacteria</taxon>
        <taxon>Hyphomicrobiales</taxon>
        <taxon>Rhizobiaceae</taxon>
        <taxon>Rhizobium/Agrobacterium group</taxon>
        <taxon>Rhizobium</taxon>
    </lineage>
</organism>
<evidence type="ECO:0000313" key="2">
    <source>
        <dbReference type="Proteomes" id="UP000533724"/>
    </source>
</evidence>
<evidence type="ECO:0000313" key="1">
    <source>
        <dbReference type="EMBL" id="MBB4436860.1"/>
    </source>
</evidence>
<gene>
    <name evidence="1" type="ORF">GGE15_000091</name>
</gene>
<sequence length="163" mass="18944">MFTLAAHCNDFRRFDICRQMNVVPLHLLQAFALDRLPARQSRAVKKSSQRFNLVQGEIDVDAMTLVCANSIIGEREALLWIVFDNLDDIGAGNVVFRRQRFFELVERHPTLAIKRQARGIRRMTQNIAHKFRDFRLQLCFHHDAKTSKSARRRVCDHQSIAIA</sequence>
<accession>A0A7W6UEV9</accession>
<dbReference type="AlphaFoldDB" id="A0A7W6UEV9"/>
<protein>
    <submittedName>
        <fullName evidence="1">Uncharacterized protein</fullName>
    </submittedName>
</protein>
<reference evidence="1 2" key="1">
    <citation type="submission" date="2020-08" db="EMBL/GenBank/DDBJ databases">
        <title>Genomic Encyclopedia of Type Strains, Phase IV (KMG-V): Genome sequencing to study the core and pangenomes of soil and plant-associated prokaryotes.</title>
        <authorList>
            <person name="Whitman W."/>
        </authorList>
    </citation>
    <scope>NUCLEOTIDE SEQUENCE [LARGE SCALE GENOMIC DNA]</scope>
    <source>
        <strain evidence="1 2">SEMIA 414</strain>
    </source>
</reference>